<dbReference type="GeneID" id="26382562"/>
<dbReference type="OrthoDB" id="26141at10239"/>
<evidence type="ECO:0000313" key="2">
    <source>
        <dbReference type="Proteomes" id="UP000201917"/>
    </source>
</evidence>
<evidence type="ECO:0000313" key="1">
    <source>
        <dbReference type="EMBL" id="AIU41346.1"/>
    </source>
</evidence>
<keyword evidence="2" id="KW-1185">Reference proteome</keyword>
<accession>A0A097P941</accession>
<dbReference type="KEGG" id="vg:26382562"/>
<proteinExistence type="predicted"/>
<dbReference type="EMBL" id="KJ676450">
    <property type="protein sequence ID" value="AIU41346.1"/>
    <property type="molecule type" value="Genomic_DNA"/>
</dbReference>
<sequence length="136" mass="15343">MSDQIETFNSQCELKKHDVSSSALEAGYLEYYAAVQQIIKFVKGFVKDKDQYTYVDYKEFATTLIKLLGDLVDDYMSGNFNLFATASNSTTATPSVETADKLTEMCHKLEVDLAETKSIDFDTLNKLVELLQKNPN</sequence>
<name>A0A097P941_9ABAC</name>
<protein>
    <submittedName>
        <fullName evidence="1">Orf107</fullName>
    </submittedName>
</protein>
<organism evidence="1 2">
    <name type="scientific">Sucra jujuba nucleopolyhedrovirus</name>
    <dbReference type="NCBI Taxonomy" id="1563660"/>
    <lineage>
        <taxon>Viruses</taxon>
        <taxon>Viruses incertae sedis</taxon>
        <taxon>Naldaviricetes</taxon>
        <taxon>Lefavirales</taxon>
        <taxon>Baculoviridae</taxon>
        <taxon>Alphabaculovirus</taxon>
        <taxon>Alphabaculovirus sujujubae</taxon>
    </lineage>
</organism>
<reference evidence="1 2" key="1">
    <citation type="journal article" date="2014" name="PLoS ONE">
        <title>Genomic Sequencing and Analysis of Sucra jujuba Nucleopolyhedrovirus.</title>
        <authorList>
            <person name="Liu X."/>
            <person name="Yin F."/>
            <person name="Zhu Z."/>
            <person name="Hou D."/>
            <person name="Wang J."/>
            <person name="Zhang L."/>
            <person name="Wang M."/>
            <person name="Wang H."/>
            <person name="Hu Z."/>
            <person name="Deng F."/>
        </authorList>
    </citation>
    <scope>NUCLEOTIDE SEQUENCE [LARGE SCALE GENOMIC DNA]</scope>
    <source>
        <strain evidence="1">473</strain>
    </source>
</reference>
<dbReference type="RefSeq" id="YP_009186798.1">
    <property type="nucleotide sequence ID" value="NC_028636.1"/>
</dbReference>
<dbReference type="Proteomes" id="UP000201917">
    <property type="component" value="Segment"/>
</dbReference>